<evidence type="ECO:0000259" key="13">
    <source>
        <dbReference type="PROSITE" id="PS50157"/>
    </source>
</evidence>
<evidence type="ECO:0000256" key="11">
    <source>
        <dbReference type="PROSITE-ProRule" id="PRU00042"/>
    </source>
</evidence>
<keyword evidence="6" id="KW-0862">Zinc</keyword>
<dbReference type="GO" id="GO:0045892">
    <property type="term" value="P:negative regulation of DNA-templated transcription"/>
    <property type="evidence" value="ECO:0007669"/>
    <property type="project" value="UniProtKB-ARBA"/>
</dbReference>
<dbReference type="FunFam" id="3.30.160.60:FF:002239">
    <property type="entry name" value="Zinc finger protein 226"/>
    <property type="match status" value="1"/>
</dbReference>
<dbReference type="Proteomes" id="UP000694891">
    <property type="component" value="Unplaced"/>
</dbReference>
<comment type="function">
    <text evidence="1">May be involved in transcriptional regulation.</text>
</comment>
<dbReference type="FunFam" id="3.30.160.60:FF:000097">
    <property type="entry name" value="Zinc finger protein"/>
    <property type="match status" value="1"/>
</dbReference>
<evidence type="ECO:0000256" key="8">
    <source>
        <dbReference type="ARBA" id="ARBA00023125"/>
    </source>
</evidence>
<feature type="domain" description="C2H2-type" evidence="13">
    <location>
        <begin position="149"/>
        <end position="176"/>
    </location>
</feature>
<dbReference type="GO" id="GO:0043565">
    <property type="term" value="F:sequence-specific DNA binding"/>
    <property type="evidence" value="ECO:0007669"/>
    <property type="project" value="UniProtKB-ARBA"/>
</dbReference>
<dbReference type="SUPFAM" id="SSF57667">
    <property type="entry name" value="beta-beta-alpha zinc fingers"/>
    <property type="match status" value="4"/>
</dbReference>
<evidence type="ECO:0000256" key="6">
    <source>
        <dbReference type="ARBA" id="ARBA00022833"/>
    </source>
</evidence>
<dbReference type="Gene3D" id="3.30.160.60">
    <property type="entry name" value="Classic Zinc Finger"/>
    <property type="match status" value="7"/>
</dbReference>
<dbReference type="GO" id="GO:0000981">
    <property type="term" value="F:DNA-binding transcription factor activity, RNA polymerase II-specific"/>
    <property type="evidence" value="ECO:0007669"/>
    <property type="project" value="TreeGrafter"/>
</dbReference>
<evidence type="ECO:0000256" key="10">
    <source>
        <dbReference type="ARBA" id="ARBA00023242"/>
    </source>
</evidence>
<evidence type="ECO:0000256" key="4">
    <source>
        <dbReference type="ARBA" id="ARBA00022737"/>
    </source>
</evidence>
<dbReference type="RefSeq" id="XP_008285575.1">
    <property type="nucleotide sequence ID" value="XM_008287353.1"/>
</dbReference>
<evidence type="ECO:0000256" key="12">
    <source>
        <dbReference type="SAM" id="MobiDB-lite"/>
    </source>
</evidence>
<dbReference type="Pfam" id="PF13894">
    <property type="entry name" value="zf-C2H2_4"/>
    <property type="match status" value="1"/>
</dbReference>
<keyword evidence="3" id="KW-0479">Metal-binding</keyword>
<keyword evidence="5 11" id="KW-0863">Zinc-finger</keyword>
<organism evidence="14 15">
    <name type="scientific">Stegastes partitus</name>
    <name type="common">bicolor damselfish</name>
    <dbReference type="NCBI Taxonomy" id="144197"/>
    <lineage>
        <taxon>Eukaryota</taxon>
        <taxon>Metazoa</taxon>
        <taxon>Chordata</taxon>
        <taxon>Craniata</taxon>
        <taxon>Vertebrata</taxon>
        <taxon>Euteleostomi</taxon>
        <taxon>Actinopterygii</taxon>
        <taxon>Neopterygii</taxon>
        <taxon>Teleostei</taxon>
        <taxon>Neoteleostei</taxon>
        <taxon>Acanthomorphata</taxon>
        <taxon>Ovalentaria</taxon>
        <taxon>Pomacentridae</taxon>
        <taxon>Stegastes</taxon>
    </lineage>
</organism>
<dbReference type="InterPro" id="IPR036236">
    <property type="entry name" value="Znf_C2H2_sf"/>
</dbReference>
<keyword evidence="14" id="KW-1185">Reference proteome</keyword>
<dbReference type="SMART" id="SM00355">
    <property type="entry name" value="ZnF_C2H2"/>
    <property type="match status" value="6"/>
</dbReference>
<dbReference type="FunFam" id="3.30.160.60:FF:000774">
    <property type="entry name" value="Zinc finger protein"/>
    <property type="match status" value="2"/>
</dbReference>
<sequence length="365" mass="40709">MELPQHYVCSKEEVLTEQQLCSQKRNSSLDQEDQGPPQIKEEQVDLCTSQDGEQTVLKQEMNSFMVTVANEKSDHRQPEPNSDQLLYYSLPVANSSDPAGSKHVDSISITNAELNPNQRCPGNSTLSNIVNKSPTPQSRCDYCTGKNPLMCDICGKTFHDNSKLKRHYRIHTGEKPFVCKTCGESFSQNSSLKGHMRTHTGEKLYLCNTCGQRLRDSSTFKKHRAVHTGEKLFACKSCGKSFSSSCSLKFHMQNHTGEKPYLCNTCGKRFSIPSQLNLHIRTHTGEKLYSCETCGKSFSQSHSLTIYVTSHTGEKPNLCNTCGKRFLLPSQPKRLTKSHTVDGGTEAKPLFLPELHGVTPGGNKQ</sequence>
<keyword evidence="7" id="KW-0805">Transcription regulation</keyword>
<dbReference type="InterPro" id="IPR013087">
    <property type="entry name" value="Znf_C2H2_type"/>
</dbReference>
<keyword evidence="9" id="KW-0804">Transcription</keyword>
<feature type="domain" description="C2H2-type" evidence="13">
    <location>
        <begin position="205"/>
        <end position="232"/>
    </location>
</feature>
<dbReference type="FunFam" id="3.30.160.60:FF:002343">
    <property type="entry name" value="Zinc finger protein 33A"/>
    <property type="match status" value="1"/>
</dbReference>
<keyword evidence="10" id="KW-0539">Nucleus</keyword>
<dbReference type="FunFam" id="3.30.160.60:FF:000176">
    <property type="entry name" value="zinc finger protein 70"/>
    <property type="match status" value="1"/>
</dbReference>
<dbReference type="GO" id="GO:0008270">
    <property type="term" value="F:zinc ion binding"/>
    <property type="evidence" value="ECO:0007669"/>
    <property type="project" value="UniProtKB-KW"/>
</dbReference>
<dbReference type="PROSITE" id="PS50157">
    <property type="entry name" value="ZINC_FINGER_C2H2_2"/>
    <property type="match status" value="6"/>
</dbReference>
<comment type="subcellular location">
    <subcellularLocation>
        <location evidence="2">Nucleus</location>
    </subcellularLocation>
</comment>
<gene>
    <name evidence="15" type="primary">LOC103361310</name>
</gene>
<feature type="region of interest" description="Disordered" evidence="12">
    <location>
        <begin position="20"/>
        <end position="43"/>
    </location>
</feature>
<proteinExistence type="predicted"/>
<reference evidence="15" key="1">
    <citation type="submission" date="2025-08" db="UniProtKB">
        <authorList>
            <consortium name="RefSeq"/>
        </authorList>
    </citation>
    <scope>IDENTIFICATION</scope>
</reference>
<dbReference type="PROSITE" id="PS00028">
    <property type="entry name" value="ZINC_FINGER_C2H2_1"/>
    <property type="match status" value="5"/>
</dbReference>
<keyword evidence="8" id="KW-0238">DNA-binding</keyword>
<evidence type="ECO:0000256" key="3">
    <source>
        <dbReference type="ARBA" id="ARBA00022723"/>
    </source>
</evidence>
<evidence type="ECO:0000256" key="1">
    <source>
        <dbReference type="ARBA" id="ARBA00003767"/>
    </source>
</evidence>
<dbReference type="AlphaFoldDB" id="A0A9Y4K0C9"/>
<evidence type="ECO:0000256" key="9">
    <source>
        <dbReference type="ARBA" id="ARBA00023163"/>
    </source>
</evidence>
<evidence type="ECO:0000313" key="15">
    <source>
        <dbReference type="RefSeq" id="XP_008285575.1"/>
    </source>
</evidence>
<evidence type="ECO:0000313" key="14">
    <source>
        <dbReference type="Proteomes" id="UP000694891"/>
    </source>
</evidence>
<dbReference type="GeneID" id="103361310"/>
<evidence type="ECO:0000256" key="7">
    <source>
        <dbReference type="ARBA" id="ARBA00023015"/>
    </source>
</evidence>
<evidence type="ECO:0000256" key="5">
    <source>
        <dbReference type="ARBA" id="ARBA00022771"/>
    </source>
</evidence>
<keyword evidence="4" id="KW-0677">Repeat</keyword>
<evidence type="ECO:0000256" key="2">
    <source>
        <dbReference type="ARBA" id="ARBA00004123"/>
    </source>
</evidence>
<feature type="domain" description="C2H2-type" evidence="13">
    <location>
        <begin position="261"/>
        <end position="288"/>
    </location>
</feature>
<dbReference type="Pfam" id="PF00096">
    <property type="entry name" value="zf-C2H2"/>
    <property type="match status" value="5"/>
</dbReference>
<protein>
    <submittedName>
        <fullName evidence="15">Zinc finger protein 664-like</fullName>
    </submittedName>
</protein>
<feature type="domain" description="C2H2-type" evidence="13">
    <location>
        <begin position="289"/>
        <end position="316"/>
    </location>
</feature>
<name>A0A9Y4K0C9_9TELE</name>
<accession>A0A9Y4K0C9</accession>
<feature type="compositionally biased region" description="Polar residues" evidence="12">
    <location>
        <begin position="20"/>
        <end position="29"/>
    </location>
</feature>
<feature type="domain" description="C2H2-type" evidence="13">
    <location>
        <begin position="177"/>
        <end position="204"/>
    </location>
</feature>
<dbReference type="PANTHER" id="PTHR24394">
    <property type="entry name" value="ZINC FINGER PROTEIN"/>
    <property type="match status" value="1"/>
</dbReference>
<feature type="domain" description="C2H2-type" evidence="13">
    <location>
        <begin position="233"/>
        <end position="260"/>
    </location>
</feature>
<dbReference type="GO" id="GO:0005634">
    <property type="term" value="C:nucleus"/>
    <property type="evidence" value="ECO:0007669"/>
    <property type="project" value="UniProtKB-SubCell"/>
</dbReference>
<dbReference type="PANTHER" id="PTHR24394:SF48">
    <property type="entry name" value="ZINC FINGER PROTEIN 771"/>
    <property type="match status" value="1"/>
</dbReference>